<dbReference type="EMBL" id="JAVHNS010000009">
    <property type="protein sequence ID" value="KAK6343315.1"/>
    <property type="molecule type" value="Genomic_DNA"/>
</dbReference>
<dbReference type="Proteomes" id="UP001373714">
    <property type="component" value="Unassembled WGS sequence"/>
</dbReference>
<comment type="caution">
    <text evidence="1">The sequence shown here is derived from an EMBL/GenBank/DDBJ whole genome shotgun (WGS) entry which is preliminary data.</text>
</comment>
<dbReference type="AlphaFoldDB" id="A0AAV9UME0"/>
<organism evidence="1 2">
    <name type="scientific">Orbilia blumenaviensis</name>
    <dbReference type="NCBI Taxonomy" id="1796055"/>
    <lineage>
        <taxon>Eukaryota</taxon>
        <taxon>Fungi</taxon>
        <taxon>Dikarya</taxon>
        <taxon>Ascomycota</taxon>
        <taxon>Pezizomycotina</taxon>
        <taxon>Orbiliomycetes</taxon>
        <taxon>Orbiliales</taxon>
        <taxon>Orbiliaceae</taxon>
        <taxon>Orbilia</taxon>
    </lineage>
</organism>
<name>A0AAV9UME0_9PEZI</name>
<evidence type="ECO:0000313" key="1">
    <source>
        <dbReference type="EMBL" id="KAK6343315.1"/>
    </source>
</evidence>
<accession>A0AAV9UME0</accession>
<reference evidence="1 2" key="1">
    <citation type="submission" date="2019-10" db="EMBL/GenBank/DDBJ databases">
        <authorList>
            <person name="Palmer J.M."/>
        </authorList>
    </citation>
    <scope>NUCLEOTIDE SEQUENCE [LARGE SCALE GENOMIC DNA]</scope>
    <source>
        <strain evidence="1 2">TWF730</strain>
    </source>
</reference>
<evidence type="ECO:0008006" key="3">
    <source>
        <dbReference type="Google" id="ProtNLM"/>
    </source>
</evidence>
<evidence type="ECO:0000313" key="2">
    <source>
        <dbReference type="Proteomes" id="UP001373714"/>
    </source>
</evidence>
<keyword evidence="2" id="KW-1185">Reference proteome</keyword>
<proteinExistence type="predicted"/>
<sequence>MYRQLQYYLHGCGWWLVCSGEVGGAGAVAGVMDNTLFSTPNRTFSNAAGRPKVGCRRLETSHLSQNFFSAQQQLWPEHRAWEK</sequence>
<gene>
    <name evidence="1" type="ORF">TWF730_010906</name>
</gene>
<protein>
    <recommendedName>
        <fullName evidence="3">Secreted protein</fullName>
    </recommendedName>
</protein>